<organism evidence="2 3">
    <name type="scientific">Artemia franciscana</name>
    <name type="common">Brine shrimp</name>
    <name type="synonym">Artemia sanfranciscana</name>
    <dbReference type="NCBI Taxonomy" id="6661"/>
    <lineage>
        <taxon>Eukaryota</taxon>
        <taxon>Metazoa</taxon>
        <taxon>Ecdysozoa</taxon>
        <taxon>Arthropoda</taxon>
        <taxon>Crustacea</taxon>
        <taxon>Branchiopoda</taxon>
        <taxon>Anostraca</taxon>
        <taxon>Artemiidae</taxon>
        <taxon>Artemia</taxon>
    </lineage>
</organism>
<dbReference type="InterPro" id="IPR036867">
    <property type="entry name" value="R3H_dom_sf"/>
</dbReference>
<dbReference type="PANTHER" id="PTHR32019">
    <property type="entry name" value="R3H DOMAIN-CONTAINING PROTEIN 4"/>
    <property type="match status" value="1"/>
</dbReference>
<dbReference type="Proteomes" id="UP001187531">
    <property type="component" value="Unassembled WGS sequence"/>
</dbReference>
<evidence type="ECO:0000259" key="1">
    <source>
        <dbReference type="Pfam" id="PF13902"/>
    </source>
</evidence>
<protein>
    <recommendedName>
        <fullName evidence="1">R3H-associated N-terminal domain-containing protein</fullName>
    </recommendedName>
</protein>
<keyword evidence="3" id="KW-1185">Reference proteome</keyword>
<dbReference type="InterPro" id="IPR039629">
    <property type="entry name" value="R3HDM4"/>
</dbReference>
<evidence type="ECO:0000313" key="3">
    <source>
        <dbReference type="Proteomes" id="UP001187531"/>
    </source>
</evidence>
<comment type="caution">
    <text evidence="2">The sequence shown here is derived from an EMBL/GenBank/DDBJ whole genome shotgun (WGS) entry which is preliminary data.</text>
</comment>
<sequence length="294" mass="33875">MGVLEKKILPVLDGKQIPPPIHQSTETINIRSRESSIESAARSVSGRQPTGYQVFFSRPGQKTEKRIFESYSQQSRFSRCGTKKQRRRDNFHSLLALREEGDELTTQDIIPNSQSVFALLLQDPAKMEAWNVFLACSEEEQDEILASQSLWVDGLDQPSTIHQEESYQTKFEFEDKRLLHPGYTSMEAFDRLSGKLKTVLKRKKLPLGVLFYLEEEISDFFTNNPRGVITLEIPSSFDRLLLHAVSEYHLLSSTSFLLDNQRRGTMIKNRYENFIKPDMSLGEFVEKKFGVKRS</sequence>
<dbReference type="EMBL" id="JAVRJZ010000014">
    <property type="protein sequence ID" value="KAK2713537.1"/>
    <property type="molecule type" value="Genomic_DNA"/>
</dbReference>
<dbReference type="GO" id="GO:0003676">
    <property type="term" value="F:nucleic acid binding"/>
    <property type="evidence" value="ECO:0007669"/>
    <property type="project" value="InterPro"/>
</dbReference>
<dbReference type="Gene3D" id="3.30.1370.50">
    <property type="entry name" value="R3H-like domain"/>
    <property type="match status" value="1"/>
</dbReference>
<evidence type="ECO:0000313" key="2">
    <source>
        <dbReference type="EMBL" id="KAK2713537.1"/>
    </source>
</evidence>
<dbReference type="Pfam" id="PF13902">
    <property type="entry name" value="R3H-assoc"/>
    <property type="match status" value="1"/>
</dbReference>
<dbReference type="AlphaFoldDB" id="A0AA88HZF1"/>
<feature type="domain" description="R3H-associated N-terminal" evidence="1">
    <location>
        <begin position="80"/>
        <end position="202"/>
    </location>
</feature>
<dbReference type="InterPro" id="IPR025952">
    <property type="entry name" value="R3H-assoc_dom"/>
</dbReference>
<dbReference type="PANTHER" id="PTHR32019:SF2">
    <property type="entry name" value="R3H DOMAIN-CONTAINING PROTEIN 4"/>
    <property type="match status" value="1"/>
</dbReference>
<reference evidence="2" key="1">
    <citation type="submission" date="2023-07" db="EMBL/GenBank/DDBJ databases">
        <title>Chromosome-level genome assembly of Artemia franciscana.</title>
        <authorList>
            <person name="Jo E."/>
        </authorList>
    </citation>
    <scope>NUCLEOTIDE SEQUENCE</scope>
    <source>
        <tissue evidence="2">Whole body</tissue>
    </source>
</reference>
<gene>
    <name evidence="2" type="ORF">QYM36_009420</name>
</gene>
<proteinExistence type="predicted"/>
<name>A0AA88HZF1_ARTSF</name>
<dbReference type="SUPFAM" id="SSF82708">
    <property type="entry name" value="R3H domain"/>
    <property type="match status" value="1"/>
</dbReference>
<accession>A0AA88HZF1</accession>